<evidence type="ECO:0000313" key="4">
    <source>
        <dbReference type="Proteomes" id="UP000012174"/>
    </source>
</evidence>
<gene>
    <name evidence="3" type="ORF">UCREL1_8172</name>
</gene>
<accession>M7TDU3</accession>
<dbReference type="GO" id="GO:0043386">
    <property type="term" value="P:mycotoxin biosynthetic process"/>
    <property type="evidence" value="ECO:0007669"/>
    <property type="project" value="InterPro"/>
</dbReference>
<dbReference type="OrthoDB" id="3687641at2759"/>
<dbReference type="PANTHER" id="PTHR33365:SF7">
    <property type="entry name" value="TAT PATHWAY SIGNAL SEQUENCE"/>
    <property type="match status" value="1"/>
</dbReference>
<dbReference type="EMBL" id="KB706983">
    <property type="protein sequence ID" value="EMR64860.1"/>
    <property type="molecule type" value="Genomic_DNA"/>
</dbReference>
<dbReference type="KEGG" id="ela:UCREL1_8172"/>
<dbReference type="Pfam" id="PF11807">
    <property type="entry name" value="UstYa"/>
    <property type="match status" value="1"/>
</dbReference>
<name>M7TDU3_EUTLA</name>
<protein>
    <recommendedName>
        <fullName evidence="5">Tat pathway signal sequence protein</fullName>
    </recommendedName>
</protein>
<dbReference type="InterPro" id="IPR021765">
    <property type="entry name" value="UstYa-like"/>
</dbReference>
<dbReference type="OMA" id="QLHCVDL"/>
<sequence>MLAPPQRSWLTYWRMGLEVLLVLTSVITLFFTLIYDKPLKQRQVECGRLLGQWLPDADAGMEYEVTQFRGSFGFKTAWTGIGPEVDAAWENITDGPVGGAIGITKEQWEAVNEFHEYPVLLDEDHGTGQYLASLDVFHQLHCVDLLRKNIHREYYDKHEGSFAGAPESVVEGHLEHCVETLRQTLMCHGDITLLTYNWVEGREMPYPNFNTLHTCKKWDKLIEWNMHRDVTVEWVDGFGKKMLSPPIKPKNIKGMTTPP</sequence>
<feature type="transmembrane region" description="Helical" evidence="2">
    <location>
        <begin position="12"/>
        <end position="35"/>
    </location>
</feature>
<evidence type="ECO:0000256" key="2">
    <source>
        <dbReference type="SAM" id="Phobius"/>
    </source>
</evidence>
<dbReference type="Proteomes" id="UP000012174">
    <property type="component" value="Unassembled WGS sequence"/>
</dbReference>
<keyword evidence="2" id="KW-0812">Transmembrane</keyword>
<dbReference type="HOGENOM" id="CLU_042941_0_2_1"/>
<evidence type="ECO:0000313" key="3">
    <source>
        <dbReference type="EMBL" id="EMR64860.1"/>
    </source>
</evidence>
<evidence type="ECO:0008006" key="5">
    <source>
        <dbReference type="Google" id="ProtNLM"/>
    </source>
</evidence>
<dbReference type="eggNOG" id="ENOG502RKCP">
    <property type="taxonomic scope" value="Eukaryota"/>
</dbReference>
<proteinExistence type="inferred from homology"/>
<organism evidence="3 4">
    <name type="scientific">Eutypa lata (strain UCR-EL1)</name>
    <name type="common">Grapevine dieback disease fungus</name>
    <name type="synonym">Eutypa armeniacae</name>
    <dbReference type="NCBI Taxonomy" id="1287681"/>
    <lineage>
        <taxon>Eukaryota</taxon>
        <taxon>Fungi</taxon>
        <taxon>Dikarya</taxon>
        <taxon>Ascomycota</taxon>
        <taxon>Pezizomycotina</taxon>
        <taxon>Sordariomycetes</taxon>
        <taxon>Xylariomycetidae</taxon>
        <taxon>Xylariales</taxon>
        <taxon>Diatrypaceae</taxon>
        <taxon>Eutypa</taxon>
    </lineage>
</organism>
<keyword evidence="2" id="KW-1133">Transmembrane helix</keyword>
<keyword evidence="4" id="KW-1185">Reference proteome</keyword>
<reference evidence="4" key="1">
    <citation type="journal article" date="2013" name="Genome Announc.">
        <title>Draft genome sequence of the grapevine dieback fungus Eutypa lata UCR-EL1.</title>
        <authorList>
            <person name="Blanco-Ulate B."/>
            <person name="Rolshausen P.E."/>
            <person name="Cantu D."/>
        </authorList>
    </citation>
    <scope>NUCLEOTIDE SEQUENCE [LARGE SCALE GENOMIC DNA]</scope>
    <source>
        <strain evidence="4">UCR-EL1</strain>
    </source>
</reference>
<evidence type="ECO:0000256" key="1">
    <source>
        <dbReference type="ARBA" id="ARBA00035112"/>
    </source>
</evidence>
<dbReference type="STRING" id="1287681.M7TDU3"/>
<keyword evidence="2" id="KW-0472">Membrane</keyword>
<dbReference type="PANTHER" id="PTHR33365">
    <property type="entry name" value="YALI0B05434P"/>
    <property type="match status" value="1"/>
</dbReference>
<comment type="similarity">
    <text evidence="1">Belongs to the ustYa family.</text>
</comment>
<dbReference type="AlphaFoldDB" id="M7TDU3"/>